<dbReference type="STRING" id="935700.jaqu_34750"/>
<name>A0A0D1CK74_9RHOB</name>
<dbReference type="Gene3D" id="3.40.50.2000">
    <property type="entry name" value="Glycogen Phosphorylase B"/>
    <property type="match status" value="1"/>
</dbReference>
<keyword evidence="2" id="KW-1185">Reference proteome</keyword>
<organism evidence="1 2">
    <name type="scientific">Jannaschia aquimarina</name>
    <dbReference type="NCBI Taxonomy" id="935700"/>
    <lineage>
        <taxon>Bacteria</taxon>
        <taxon>Pseudomonadati</taxon>
        <taxon>Pseudomonadota</taxon>
        <taxon>Alphaproteobacteria</taxon>
        <taxon>Rhodobacterales</taxon>
        <taxon>Roseobacteraceae</taxon>
        <taxon>Jannaschia</taxon>
    </lineage>
</organism>
<gene>
    <name evidence="1" type="ORF">jaqu_34750</name>
</gene>
<dbReference type="EMBL" id="JYFE01000060">
    <property type="protein sequence ID" value="KIT15147.1"/>
    <property type="molecule type" value="Genomic_DNA"/>
</dbReference>
<dbReference type="GO" id="GO:0016740">
    <property type="term" value="F:transferase activity"/>
    <property type="evidence" value="ECO:0007669"/>
    <property type="project" value="UniProtKB-KW"/>
</dbReference>
<reference evidence="1 2" key="1">
    <citation type="submission" date="2015-02" db="EMBL/GenBank/DDBJ databases">
        <title>Genome Sequence of Jannaschia aquimarina DSM28248, a member of the Roseobacter clade.</title>
        <authorList>
            <person name="Voget S."/>
            <person name="Daniel R."/>
        </authorList>
    </citation>
    <scope>NUCLEOTIDE SEQUENCE [LARGE SCALE GENOMIC DNA]</scope>
    <source>
        <strain evidence="1 2">GSW-M26</strain>
    </source>
</reference>
<dbReference type="PANTHER" id="PTHR46656:SF3">
    <property type="entry name" value="PUTATIVE-RELATED"/>
    <property type="match status" value="1"/>
</dbReference>
<sequence length="852" mass="96617">MSQKDRVKAFLSHPRLAPVRKAAGAVARRQRQGPYLGFLDGLTQDGQLRGWVVDRRTMKGRVPVALHIGGEMVEAGYANHIREDVRAATGGEVECGFFFPLTDAHWAKIAQADGLISVRTHEEASREIGSLRLSVDGTDPKLAKDVGQAFRYAMGADWDLLCEKMDEVPEPEGPLPPIRQPAFERHGRMFDTDRVIPEIPLSGHPAYLDYVRYRYRMDESYQVEPDLESSERYLYWYLTAYRSQESRRVPLSRDLIEHLNEPMVMGSQSFTISRIMWWRLTGRPDLMANANLNDRDGYLKVLFWWAHQDAPHLGYEDCLVPDRFADLLRGVHPSRRLDAYPLSYFSECYFADTPKLHFLRPGTPDGRKGLALAMLLAAVQRPDLLRYMPRRTIDQLLKPGEDARSAFEHFLTDIAGNGSEPSPVQMSRDRYASILQTRFFDLDSYSFMTRDRNGNRFEAAALPPPNEDRPTVDVQLIGPLAKASGLGQATRLSADILRATGLDVRGVDFDLDNPAPEGFSSDFLVEEYGPAEINIIHLNAESIPLAFAYQPDVFSGAYNIGYFFWELDTPAYCHYLGMEMLDEIWVSTQYGVQIYRPDAAGKPVINVGMCYEDTPGIEREDARAYVERRFRFDESHFVVLVAFDSFSFVQRKNPVNALLAFQKAFADVPEARLVVKTQNRDSVFDPVQVALWDRVETIIQGDPRIVVINETLTYRDLLRLKAGSDIYLSLHKSEGWGFGMIEAMNLNVPVVCTGYSGNMDFCTPETSWLVDYEQVPLRHGDYIFVRPGSEWAEPSVDSAAQQLRAAYDDPAERLARTDSAKAFIKENFSVDAIARRYGDRLREILGQRAGRS</sequence>
<dbReference type="SUPFAM" id="SSF53756">
    <property type="entry name" value="UDP-Glycosyltransferase/glycogen phosphorylase"/>
    <property type="match status" value="1"/>
</dbReference>
<evidence type="ECO:0000313" key="2">
    <source>
        <dbReference type="Proteomes" id="UP000032232"/>
    </source>
</evidence>
<dbReference type="PATRIC" id="fig|935700.4.peg.3584"/>
<keyword evidence="1" id="KW-0808">Transferase</keyword>
<accession>A0A0D1CK74</accession>
<dbReference type="Proteomes" id="UP000032232">
    <property type="component" value="Unassembled WGS sequence"/>
</dbReference>
<dbReference type="RefSeq" id="WP_141134294.1">
    <property type="nucleotide sequence ID" value="NZ_JYFE01000060.1"/>
</dbReference>
<dbReference type="PANTHER" id="PTHR46656">
    <property type="entry name" value="PUTATIVE-RELATED"/>
    <property type="match status" value="1"/>
</dbReference>
<dbReference type="OrthoDB" id="118340at2"/>
<evidence type="ECO:0000313" key="1">
    <source>
        <dbReference type="EMBL" id="KIT15147.1"/>
    </source>
</evidence>
<dbReference type="AlphaFoldDB" id="A0A0D1CK74"/>
<protein>
    <submittedName>
        <fullName evidence="1">Glycosyl transferases group 1</fullName>
    </submittedName>
</protein>
<comment type="caution">
    <text evidence="1">The sequence shown here is derived from an EMBL/GenBank/DDBJ whole genome shotgun (WGS) entry which is preliminary data.</text>
</comment>
<proteinExistence type="predicted"/>